<keyword evidence="2" id="KW-0812">Transmembrane</keyword>
<feature type="region of interest" description="Disordered" evidence="1">
    <location>
        <begin position="1"/>
        <end position="39"/>
    </location>
</feature>
<feature type="transmembrane region" description="Helical" evidence="2">
    <location>
        <begin position="177"/>
        <end position="195"/>
    </location>
</feature>
<evidence type="ECO:0000256" key="2">
    <source>
        <dbReference type="SAM" id="Phobius"/>
    </source>
</evidence>
<evidence type="ECO:0000313" key="5">
    <source>
        <dbReference type="Proteomes" id="UP000326179"/>
    </source>
</evidence>
<keyword evidence="2" id="KW-1133">Transmembrane helix</keyword>
<proteinExistence type="predicted"/>
<dbReference type="InterPro" id="IPR013099">
    <property type="entry name" value="K_chnl_dom"/>
</dbReference>
<dbReference type="AlphaFoldDB" id="A0A5Q0LKN9"/>
<reference evidence="4 5" key="1">
    <citation type="submission" date="2019-10" db="EMBL/GenBank/DDBJ databases">
        <title>A novel species.</title>
        <authorList>
            <person name="Gao J."/>
        </authorList>
    </citation>
    <scope>NUCLEOTIDE SEQUENCE [LARGE SCALE GENOMIC DNA]</scope>
    <source>
        <strain evidence="4 5">QMT-28</strain>
    </source>
</reference>
<accession>A0A5Q0LKN9</accession>
<dbReference type="GO" id="GO:0034220">
    <property type="term" value="P:monoatomic ion transmembrane transport"/>
    <property type="evidence" value="ECO:0007669"/>
    <property type="project" value="UniProtKB-KW"/>
</dbReference>
<evidence type="ECO:0000256" key="1">
    <source>
        <dbReference type="SAM" id="MobiDB-lite"/>
    </source>
</evidence>
<sequence length="265" mass="28852">MSDPADDRADHTRPRRGPYRRGPYQRNPYRTGPHRRCRQGRGTRWTTVVVMGRAFLIAAGLVTAYYLLPLDRYSARGTSVLLLSGLLAVILVFVWEVRTIIRSPYPRLKAVEALAATLVLFLVLFASAYYLLDRSAPGSFTEPLSRTDALYFTLTTFSTVGFGDIAARSETGRVMTMLQMAGGLVLVGFAARVLASAVQAGLRRRGPIQPETDAGEVGDAVLSEDGRVVECAEESADSGHSEAGPERRTSPRPEPGSQSRPEPGP</sequence>
<keyword evidence="2" id="KW-0472">Membrane</keyword>
<feature type="transmembrane region" description="Helical" evidence="2">
    <location>
        <begin position="113"/>
        <end position="132"/>
    </location>
</feature>
<dbReference type="KEGG" id="sfy:GFH48_34500"/>
<evidence type="ECO:0000313" key="4">
    <source>
        <dbReference type="EMBL" id="QFZ77735.1"/>
    </source>
</evidence>
<keyword evidence="4" id="KW-0813">Transport</keyword>
<feature type="compositionally biased region" description="Basic and acidic residues" evidence="1">
    <location>
        <begin position="237"/>
        <end position="251"/>
    </location>
</feature>
<feature type="compositionally biased region" description="Basic and acidic residues" evidence="1">
    <location>
        <begin position="1"/>
        <end position="12"/>
    </location>
</feature>
<dbReference type="Gene3D" id="1.10.287.70">
    <property type="match status" value="1"/>
</dbReference>
<name>A0A5Q0LKN9_9ACTN</name>
<feature type="region of interest" description="Disordered" evidence="1">
    <location>
        <begin position="207"/>
        <end position="265"/>
    </location>
</feature>
<gene>
    <name evidence="4" type="ORF">GFH48_34500</name>
</gene>
<dbReference type="Pfam" id="PF07885">
    <property type="entry name" value="Ion_trans_2"/>
    <property type="match status" value="1"/>
</dbReference>
<dbReference type="Proteomes" id="UP000326179">
    <property type="component" value="Chromosome"/>
</dbReference>
<dbReference type="EMBL" id="CP045643">
    <property type="protein sequence ID" value="QFZ77735.1"/>
    <property type="molecule type" value="Genomic_DNA"/>
</dbReference>
<feature type="domain" description="Potassium channel" evidence="3">
    <location>
        <begin position="118"/>
        <end position="199"/>
    </location>
</feature>
<protein>
    <submittedName>
        <fullName evidence="4">Two pore domain potassium channel family protein</fullName>
    </submittedName>
</protein>
<feature type="compositionally biased region" description="Polar residues" evidence="1">
    <location>
        <begin position="256"/>
        <end position="265"/>
    </location>
</feature>
<organism evidence="4 5">
    <name type="scientific">Streptomyces fagopyri</name>
    <dbReference type="NCBI Taxonomy" id="2662397"/>
    <lineage>
        <taxon>Bacteria</taxon>
        <taxon>Bacillati</taxon>
        <taxon>Actinomycetota</taxon>
        <taxon>Actinomycetes</taxon>
        <taxon>Kitasatosporales</taxon>
        <taxon>Streptomycetaceae</taxon>
        <taxon>Streptomyces</taxon>
    </lineage>
</organism>
<dbReference type="SUPFAM" id="SSF81324">
    <property type="entry name" value="Voltage-gated potassium channels"/>
    <property type="match status" value="1"/>
</dbReference>
<feature type="transmembrane region" description="Helical" evidence="2">
    <location>
        <begin position="45"/>
        <end position="68"/>
    </location>
</feature>
<feature type="transmembrane region" description="Helical" evidence="2">
    <location>
        <begin position="80"/>
        <end position="101"/>
    </location>
</feature>
<keyword evidence="4" id="KW-0407">Ion channel</keyword>
<feature type="compositionally biased region" description="Low complexity" evidence="1">
    <location>
        <begin position="20"/>
        <end position="30"/>
    </location>
</feature>
<keyword evidence="4" id="KW-0406">Ion transport</keyword>
<evidence type="ECO:0000259" key="3">
    <source>
        <dbReference type="Pfam" id="PF07885"/>
    </source>
</evidence>
<keyword evidence="5" id="KW-1185">Reference proteome</keyword>